<dbReference type="PANTHER" id="PTHR43308">
    <property type="entry name" value="OUTER MEMBRANE PROTEIN ALPHA-RELATED"/>
    <property type="match status" value="1"/>
</dbReference>
<dbReference type="SUPFAM" id="SSF158911">
    <property type="entry name" value="NEAT domain-like"/>
    <property type="match status" value="1"/>
</dbReference>
<evidence type="ECO:0008006" key="9">
    <source>
        <dbReference type="Google" id="ProtNLM"/>
    </source>
</evidence>
<name>A0A4Q9DZC0_9BACL</name>
<dbReference type="CDD" id="cd06920">
    <property type="entry name" value="NEAT"/>
    <property type="match status" value="1"/>
</dbReference>
<feature type="domain" description="SLH" evidence="6">
    <location>
        <begin position="358"/>
        <end position="416"/>
    </location>
</feature>
<evidence type="ECO:0000313" key="8">
    <source>
        <dbReference type="Proteomes" id="UP000293142"/>
    </source>
</evidence>
<evidence type="ECO:0000256" key="4">
    <source>
        <dbReference type="SAM" id="SignalP"/>
    </source>
</evidence>
<dbReference type="PANTHER" id="PTHR43308:SF5">
    <property type="entry name" value="S-LAYER PROTEIN _ PEPTIDOGLYCAN ENDO-BETA-N-ACETYLGLUCOSAMINIDASE"/>
    <property type="match status" value="1"/>
</dbReference>
<dbReference type="Proteomes" id="UP000293142">
    <property type="component" value="Unassembled WGS sequence"/>
</dbReference>
<dbReference type="InterPro" id="IPR037250">
    <property type="entry name" value="NEAT_dom_sf"/>
</dbReference>
<organism evidence="7 8">
    <name type="scientific">Paenibacillus thalictri</name>
    <dbReference type="NCBI Taxonomy" id="2527873"/>
    <lineage>
        <taxon>Bacteria</taxon>
        <taxon>Bacillati</taxon>
        <taxon>Bacillota</taxon>
        <taxon>Bacilli</taxon>
        <taxon>Bacillales</taxon>
        <taxon>Paenibacillaceae</taxon>
        <taxon>Paenibacillus</taxon>
    </lineage>
</organism>
<feature type="domain" description="SLH" evidence="6">
    <location>
        <begin position="299"/>
        <end position="357"/>
    </location>
</feature>
<feature type="compositionally biased region" description="Low complexity" evidence="3">
    <location>
        <begin position="186"/>
        <end position="196"/>
    </location>
</feature>
<reference evidence="7 8" key="1">
    <citation type="submission" date="2019-02" db="EMBL/GenBank/DDBJ databases">
        <title>Paenibacillus sp. nov., isolated from surface-sterilized tissue of Thalictrum simplex L.</title>
        <authorList>
            <person name="Tuo L."/>
        </authorList>
    </citation>
    <scope>NUCLEOTIDE SEQUENCE [LARGE SCALE GENOMIC DNA]</scope>
    <source>
        <strain evidence="7 8">N2SHLJ1</strain>
    </source>
</reference>
<dbReference type="GO" id="GO:0030313">
    <property type="term" value="C:cell envelope"/>
    <property type="evidence" value="ECO:0007669"/>
    <property type="project" value="UniProtKB-SubCell"/>
</dbReference>
<feature type="domain" description="SLH" evidence="6">
    <location>
        <begin position="235"/>
        <end position="298"/>
    </location>
</feature>
<dbReference type="InterPro" id="IPR006635">
    <property type="entry name" value="NEAT_dom"/>
</dbReference>
<evidence type="ECO:0000313" key="7">
    <source>
        <dbReference type="EMBL" id="TBL80621.1"/>
    </source>
</evidence>
<dbReference type="Pfam" id="PF00395">
    <property type="entry name" value="SLH"/>
    <property type="match status" value="3"/>
</dbReference>
<protein>
    <recommendedName>
        <fullName evidence="9">S-layer homology domain-containing protein</fullName>
    </recommendedName>
</protein>
<evidence type="ECO:0000259" key="6">
    <source>
        <dbReference type="PROSITE" id="PS51272"/>
    </source>
</evidence>
<comment type="subcellular location">
    <subcellularLocation>
        <location evidence="1">Cell envelope</location>
    </subcellularLocation>
</comment>
<dbReference type="Pfam" id="PF05031">
    <property type="entry name" value="NEAT"/>
    <property type="match status" value="1"/>
</dbReference>
<evidence type="ECO:0000256" key="1">
    <source>
        <dbReference type="ARBA" id="ARBA00004196"/>
    </source>
</evidence>
<feature type="compositionally biased region" description="Polar residues" evidence="3">
    <location>
        <begin position="204"/>
        <end position="244"/>
    </location>
</feature>
<dbReference type="Gene3D" id="2.60.40.1850">
    <property type="match status" value="1"/>
</dbReference>
<dbReference type="SMART" id="SM00725">
    <property type="entry name" value="NEAT"/>
    <property type="match status" value="1"/>
</dbReference>
<keyword evidence="8" id="KW-1185">Reference proteome</keyword>
<accession>A0A4Q9DZC0</accession>
<dbReference type="EMBL" id="SIRE01000004">
    <property type="protein sequence ID" value="TBL80621.1"/>
    <property type="molecule type" value="Genomic_DNA"/>
</dbReference>
<feature type="region of interest" description="Disordered" evidence="3">
    <location>
        <begin position="186"/>
        <end position="244"/>
    </location>
</feature>
<sequence>MKNSMKQSMAIWLSLALFLSLLLLPSLSFPSGIAEAAAAQDALQQTADTSKSSASAKAGELVDGQYTIGFTIYKKGSDEPSVMYDYVDRNSGKLTVSGGKKYVSFLLKQSAETKSFKTQVKGTLVETETVSTDTTANARVVRFEVDDLQARLKGWVKVYWQLPPPIGLYDHEYDVDLGFGVPVPAAADKAQPASPAKETEGKPTASNGGNLSNTPSANANTSGTPLAGSASSEEPNGSNFTDLQNHWAKDNIGRAVGLGLVNGYEDGGFHPNTTINRGEFSALLSRALKLEQDPNALSFSDADRIPAWVKPLLTPVVQAGIVNGYEDGTFRADHNITRAELAVTIVRALKLDVDTDAQVTFSDAGSIPQWAKAEVAAAYKQGLISGRDNNTFAPNDNATRAEAVTLILALHDKLQK</sequence>
<evidence type="ECO:0000256" key="3">
    <source>
        <dbReference type="SAM" id="MobiDB-lite"/>
    </source>
</evidence>
<feature type="domain" description="NEAT" evidence="5">
    <location>
        <begin position="61"/>
        <end position="187"/>
    </location>
</feature>
<gene>
    <name evidence="7" type="ORF">EYB31_05170</name>
</gene>
<keyword evidence="2 4" id="KW-0732">Signal</keyword>
<evidence type="ECO:0000259" key="5">
    <source>
        <dbReference type="PROSITE" id="PS50978"/>
    </source>
</evidence>
<dbReference type="AlphaFoldDB" id="A0A4Q9DZC0"/>
<feature type="signal peptide" evidence="4">
    <location>
        <begin position="1"/>
        <end position="36"/>
    </location>
</feature>
<proteinExistence type="predicted"/>
<comment type="caution">
    <text evidence="7">The sequence shown here is derived from an EMBL/GenBank/DDBJ whole genome shotgun (WGS) entry which is preliminary data.</text>
</comment>
<dbReference type="PROSITE" id="PS50978">
    <property type="entry name" value="NEAT"/>
    <property type="match status" value="1"/>
</dbReference>
<dbReference type="PROSITE" id="PS51272">
    <property type="entry name" value="SLH"/>
    <property type="match status" value="3"/>
</dbReference>
<dbReference type="InterPro" id="IPR001119">
    <property type="entry name" value="SLH_dom"/>
</dbReference>
<evidence type="ECO:0000256" key="2">
    <source>
        <dbReference type="ARBA" id="ARBA00022729"/>
    </source>
</evidence>
<dbReference type="InterPro" id="IPR051465">
    <property type="entry name" value="Cell_Envelope_Struct_Comp"/>
</dbReference>
<feature type="chain" id="PRO_5020800322" description="S-layer homology domain-containing protein" evidence="4">
    <location>
        <begin position="37"/>
        <end position="416"/>
    </location>
</feature>